<dbReference type="EMBL" id="JANCLU010000011">
    <property type="protein sequence ID" value="MCP8939392.1"/>
    <property type="molecule type" value="Genomic_DNA"/>
</dbReference>
<evidence type="ECO:0000313" key="2">
    <source>
        <dbReference type="Proteomes" id="UP001205890"/>
    </source>
</evidence>
<keyword evidence="2" id="KW-1185">Reference proteome</keyword>
<gene>
    <name evidence="1" type="ORF">NK718_12780</name>
</gene>
<sequence>MAQVNQALGIAAFSLSGDPKSPVGRLAAVYEKACAAALEARSKRSDLANSKELTEAGLQKRMAAYAREGAYAALLRLHHEFGRVKEIADEKRAAIAVPKPDPRDAAGAIAGMEIRTWLRSLGPAAAFSAAWDDPQIADIALGMPAAVSEIPPDMYEKLREKRLNELFGPKIAELAELDEAVTIAGQALAVATSAMADSVGAELGAITKEVGIPVNEEQEKLSLAERHERYLAAHPDAAPDLAKFKQAMTLLTYDQRDELGKFAQLKNQEVWLQGRGIPFRHVDATLEYQLEGKWHRF</sequence>
<proteinExistence type="predicted"/>
<reference evidence="1 2" key="1">
    <citation type="submission" date="2022-07" db="EMBL/GenBank/DDBJ databases">
        <authorList>
            <person name="Li W.-J."/>
            <person name="Deng Q.-Q."/>
        </authorList>
    </citation>
    <scope>NUCLEOTIDE SEQUENCE [LARGE SCALE GENOMIC DNA]</scope>
    <source>
        <strain evidence="1 2">SYSU M60028</strain>
    </source>
</reference>
<dbReference type="RefSeq" id="WP_254742775.1">
    <property type="nucleotide sequence ID" value="NZ_JANCLU010000011.1"/>
</dbReference>
<name>A0ABT1LD07_9HYPH</name>
<protein>
    <submittedName>
        <fullName evidence="1">Uncharacterized protein</fullName>
    </submittedName>
</protein>
<accession>A0ABT1LD07</accession>
<evidence type="ECO:0000313" key="1">
    <source>
        <dbReference type="EMBL" id="MCP8939392.1"/>
    </source>
</evidence>
<dbReference type="Proteomes" id="UP001205890">
    <property type="component" value="Unassembled WGS sequence"/>
</dbReference>
<organism evidence="1 2">
    <name type="scientific">Alsobacter ponti</name>
    <dbReference type="NCBI Taxonomy" id="2962936"/>
    <lineage>
        <taxon>Bacteria</taxon>
        <taxon>Pseudomonadati</taxon>
        <taxon>Pseudomonadota</taxon>
        <taxon>Alphaproteobacteria</taxon>
        <taxon>Hyphomicrobiales</taxon>
        <taxon>Alsobacteraceae</taxon>
        <taxon>Alsobacter</taxon>
    </lineage>
</organism>
<comment type="caution">
    <text evidence="1">The sequence shown here is derived from an EMBL/GenBank/DDBJ whole genome shotgun (WGS) entry which is preliminary data.</text>
</comment>